<keyword evidence="2" id="KW-1133">Transmembrane helix</keyword>
<dbReference type="VEuPathDB" id="FungiDB:HpaG801624"/>
<evidence type="ECO:0000256" key="2">
    <source>
        <dbReference type="SAM" id="Phobius"/>
    </source>
</evidence>
<dbReference type="EnsemblProtists" id="HpaT801624">
    <property type="protein sequence ID" value="HpaP801624"/>
    <property type="gene ID" value="HpaG801624"/>
</dbReference>
<dbReference type="HOGENOM" id="CLU_015114_2_0_1"/>
<feature type="region of interest" description="Disordered" evidence="1">
    <location>
        <begin position="32"/>
        <end position="63"/>
    </location>
</feature>
<name>M4B5S4_HYAAE</name>
<dbReference type="GO" id="GO:0016020">
    <property type="term" value="C:membrane"/>
    <property type="evidence" value="ECO:0007669"/>
    <property type="project" value="TreeGrafter"/>
</dbReference>
<feature type="transmembrane region" description="Helical" evidence="2">
    <location>
        <begin position="210"/>
        <end position="231"/>
    </location>
</feature>
<evidence type="ECO:0000256" key="1">
    <source>
        <dbReference type="SAM" id="MobiDB-lite"/>
    </source>
</evidence>
<sequence length="308" mass="33554">METSQAFPAPAEDLDTFGIPVANDLELIKHRATPKKPSGAAPSTASQMLQEEHSEHGGKRPLGTSVNTRRFAYALALVMLFITVYSHPMHHRFHGRGGKNGYYVWWCGWLTAVATGLGALPFYWIRNMDKYWLGICNGLAAGMMIAATGCLFYEGWYLPQAVDYEVSVTYRLLLGAFLGVLFIKFTKVFLEDYEDVSVCGLTGIDARKALLIMAVMTLHSVSEGIGVGVSFGGEGGIRRGHIVTMTMAIHNIPEGVAISLSLVPRGLSIFYAVLWCILSSAPQPIFAVPAFLRRHGLRGSAGITARIA</sequence>
<dbReference type="PANTHER" id="PTHR11040">
    <property type="entry name" value="ZINC/IRON TRANSPORTER"/>
    <property type="match status" value="1"/>
</dbReference>
<feature type="transmembrane region" description="Helical" evidence="2">
    <location>
        <begin position="71"/>
        <end position="90"/>
    </location>
</feature>
<proteinExistence type="predicted"/>
<keyword evidence="4" id="KW-1185">Reference proteome</keyword>
<feature type="transmembrane region" description="Helical" evidence="2">
    <location>
        <begin position="131"/>
        <end position="156"/>
    </location>
</feature>
<dbReference type="eggNOG" id="KOG2474">
    <property type="taxonomic scope" value="Eukaryota"/>
</dbReference>
<protein>
    <submittedName>
        <fullName evidence="3">Uncharacterized protein</fullName>
    </submittedName>
</protein>
<dbReference type="Proteomes" id="UP000011713">
    <property type="component" value="Unassembled WGS sequence"/>
</dbReference>
<dbReference type="InParanoid" id="M4B5S4"/>
<dbReference type="GO" id="GO:0005385">
    <property type="term" value="F:zinc ion transmembrane transporter activity"/>
    <property type="evidence" value="ECO:0007669"/>
    <property type="project" value="TreeGrafter"/>
</dbReference>
<reference evidence="3" key="2">
    <citation type="submission" date="2015-06" db="UniProtKB">
        <authorList>
            <consortium name="EnsemblProtists"/>
        </authorList>
    </citation>
    <scope>IDENTIFICATION</scope>
    <source>
        <strain evidence="3">Emoy2</strain>
    </source>
</reference>
<evidence type="ECO:0000313" key="3">
    <source>
        <dbReference type="EnsemblProtists" id="HpaP801624"/>
    </source>
</evidence>
<dbReference type="PANTHER" id="PTHR11040:SF70">
    <property type="entry name" value="OS05G0316100 PROTEIN"/>
    <property type="match status" value="1"/>
</dbReference>
<keyword evidence="2" id="KW-0472">Membrane</keyword>
<reference evidence="4" key="1">
    <citation type="journal article" date="2010" name="Science">
        <title>Signatures of adaptation to obligate biotrophy in the Hyaloperonospora arabidopsidis genome.</title>
        <authorList>
            <person name="Baxter L."/>
            <person name="Tripathy S."/>
            <person name="Ishaque N."/>
            <person name="Boot N."/>
            <person name="Cabral A."/>
            <person name="Kemen E."/>
            <person name="Thines M."/>
            <person name="Ah-Fong A."/>
            <person name="Anderson R."/>
            <person name="Badejoko W."/>
            <person name="Bittner-Eddy P."/>
            <person name="Boore J.L."/>
            <person name="Chibucos M.C."/>
            <person name="Coates M."/>
            <person name="Dehal P."/>
            <person name="Delehaunty K."/>
            <person name="Dong S."/>
            <person name="Downton P."/>
            <person name="Dumas B."/>
            <person name="Fabro G."/>
            <person name="Fronick C."/>
            <person name="Fuerstenberg S.I."/>
            <person name="Fulton L."/>
            <person name="Gaulin E."/>
            <person name="Govers F."/>
            <person name="Hughes L."/>
            <person name="Humphray S."/>
            <person name="Jiang R.H."/>
            <person name="Judelson H."/>
            <person name="Kamoun S."/>
            <person name="Kyung K."/>
            <person name="Meijer H."/>
            <person name="Minx P."/>
            <person name="Morris P."/>
            <person name="Nelson J."/>
            <person name="Phuntumart V."/>
            <person name="Qutob D."/>
            <person name="Rehmany A."/>
            <person name="Rougon-Cardoso A."/>
            <person name="Ryden P."/>
            <person name="Torto-Alalibo T."/>
            <person name="Studholme D."/>
            <person name="Wang Y."/>
            <person name="Win J."/>
            <person name="Wood J."/>
            <person name="Clifton S.W."/>
            <person name="Rogers J."/>
            <person name="Van den Ackerveken G."/>
            <person name="Jones J.D."/>
            <person name="McDowell J.M."/>
            <person name="Beynon J."/>
            <person name="Tyler B.M."/>
        </authorList>
    </citation>
    <scope>NUCLEOTIDE SEQUENCE [LARGE SCALE GENOMIC DNA]</scope>
    <source>
        <strain evidence="4">Emoy2</strain>
    </source>
</reference>
<dbReference type="AlphaFoldDB" id="M4B5S4"/>
<organism evidence="3 4">
    <name type="scientific">Hyaloperonospora arabidopsidis (strain Emoy2)</name>
    <name type="common">Downy mildew agent</name>
    <name type="synonym">Peronospora arabidopsidis</name>
    <dbReference type="NCBI Taxonomy" id="559515"/>
    <lineage>
        <taxon>Eukaryota</taxon>
        <taxon>Sar</taxon>
        <taxon>Stramenopiles</taxon>
        <taxon>Oomycota</taxon>
        <taxon>Peronosporomycetes</taxon>
        <taxon>Peronosporales</taxon>
        <taxon>Peronosporaceae</taxon>
        <taxon>Hyaloperonospora</taxon>
    </lineage>
</organism>
<accession>M4B5S4</accession>
<feature type="transmembrane region" description="Helical" evidence="2">
    <location>
        <begin position="102"/>
        <end position="125"/>
    </location>
</feature>
<evidence type="ECO:0000313" key="4">
    <source>
        <dbReference type="Proteomes" id="UP000011713"/>
    </source>
</evidence>
<feature type="transmembrane region" description="Helical" evidence="2">
    <location>
        <begin position="168"/>
        <end position="190"/>
    </location>
</feature>
<keyword evidence="2" id="KW-0812">Transmembrane</keyword>
<feature type="transmembrane region" description="Helical" evidence="2">
    <location>
        <begin position="269"/>
        <end position="292"/>
    </location>
</feature>
<dbReference type="EMBL" id="JH598461">
    <property type="status" value="NOT_ANNOTATED_CDS"/>
    <property type="molecule type" value="Genomic_DNA"/>
</dbReference>